<evidence type="ECO:0000313" key="2">
    <source>
        <dbReference type="EMBL" id="KAK0490357.1"/>
    </source>
</evidence>
<sequence>MSVATENNLKSNRCLLKPLTYHHHEMDSQSSTSSNNSTQYAADSEQGPFNPDLAGDLQSRIFVPADALLTILRLPKDWRTNAAAQWVIDAIRRDETFQATVKGYIQASNGTGELDVPPRRLYDGMLVRVLELTNADEMRLSRRRSHFLEFAARDEWLDAKKGPKKPTSSKADEDAADGMDGTSDNDDDQFYGDEDEDEVAANRWRMSIKCASMAEEILSMIRAYALGLLISPRKAQILYYDRSAIVISEAFDMVDSNDQPTDTLIAMLLGFSIIPPNSGVPPIFSRAE</sequence>
<gene>
    <name evidence="2" type="ORF">IW261DRAFT_8301</name>
</gene>
<name>A0AA39PTP5_9AGAR</name>
<evidence type="ECO:0000313" key="3">
    <source>
        <dbReference type="Proteomes" id="UP001175227"/>
    </source>
</evidence>
<proteinExistence type="predicted"/>
<accession>A0AA39PTP5</accession>
<dbReference type="EMBL" id="JAUEPR010000001">
    <property type="protein sequence ID" value="KAK0490357.1"/>
    <property type="molecule type" value="Genomic_DNA"/>
</dbReference>
<protein>
    <submittedName>
        <fullName evidence="2">Uncharacterized protein</fullName>
    </submittedName>
</protein>
<reference evidence="2" key="1">
    <citation type="submission" date="2023-06" db="EMBL/GenBank/DDBJ databases">
        <authorList>
            <consortium name="Lawrence Berkeley National Laboratory"/>
            <person name="Ahrendt S."/>
            <person name="Sahu N."/>
            <person name="Indic B."/>
            <person name="Wong-Bajracharya J."/>
            <person name="Merenyi Z."/>
            <person name="Ke H.-M."/>
            <person name="Monk M."/>
            <person name="Kocsube S."/>
            <person name="Drula E."/>
            <person name="Lipzen A."/>
            <person name="Balint B."/>
            <person name="Henrissat B."/>
            <person name="Andreopoulos B."/>
            <person name="Martin F.M."/>
            <person name="Harder C.B."/>
            <person name="Rigling D."/>
            <person name="Ford K.L."/>
            <person name="Foster G.D."/>
            <person name="Pangilinan J."/>
            <person name="Papanicolaou A."/>
            <person name="Barry K."/>
            <person name="LaButti K."/>
            <person name="Viragh M."/>
            <person name="Koriabine M."/>
            <person name="Yan M."/>
            <person name="Riley R."/>
            <person name="Champramary S."/>
            <person name="Plett K.L."/>
            <person name="Tsai I.J."/>
            <person name="Slot J."/>
            <person name="Sipos G."/>
            <person name="Plett J."/>
            <person name="Nagy L.G."/>
            <person name="Grigoriev I.V."/>
        </authorList>
    </citation>
    <scope>NUCLEOTIDE SEQUENCE</scope>
    <source>
        <strain evidence="2">ICMP 16352</strain>
    </source>
</reference>
<feature type="compositionally biased region" description="Acidic residues" evidence="1">
    <location>
        <begin position="183"/>
        <end position="192"/>
    </location>
</feature>
<dbReference type="AlphaFoldDB" id="A0AA39PTP5"/>
<organism evidence="2 3">
    <name type="scientific">Armillaria novae-zelandiae</name>
    <dbReference type="NCBI Taxonomy" id="153914"/>
    <lineage>
        <taxon>Eukaryota</taxon>
        <taxon>Fungi</taxon>
        <taxon>Dikarya</taxon>
        <taxon>Basidiomycota</taxon>
        <taxon>Agaricomycotina</taxon>
        <taxon>Agaricomycetes</taxon>
        <taxon>Agaricomycetidae</taxon>
        <taxon>Agaricales</taxon>
        <taxon>Marasmiineae</taxon>
        <taxon>Physalacriaceae</taxon>
        <taxon>Armillaria</taxon>
    </lineage>
</organism>
<comment type="caution">
    <text evidence="2">The sequence shown here is derived from an EMBL/GenBank/DDBJ whole genome shotgun (WGS) entry which is preliminary data.</text>
</comment>
<dbReference type="Proteomes" id="UP001175227">
    <property type="component" value="Unassembled WGS sequence"/>
</dbReference>
<evidence type="ECO:0000256" key="1">
    <source>
        <dbReference type="SAM" id="MobiDB-lite"/>
    </source>
</evidence>
<feature type="region of interest" description="Disordered" evidence="1">
    <location>
        <begin position="159"/>
        <end position="192"/>
    </location>
</feature>
<feature type="region of interest" description="Disordered" evidence="1">
    <location>
        <begin position="24"/>
        <end position="49"/>
    </location>
</feature>
<feature type="compositionally biased region" description="Low complexity" evidence="1">
    <location>
        <begin position="28"/>
        <end position="39"/>
    </location>
</feature>
<keyword evidence="3" id="KW-1185">Reference proteome</keyword>